<name>A0A072UD51_MEDTR</name>
<dbReference type="EMBL" id="CM001222">
    <property type="protein sequence ID" value="KEH27008.1"/>
    <property type="molecule type" value="Genomic_DNA"/>
</dbReference>
<evidence type="ECO:0000313" key="2">
    <source>
        <dbReference type="EMBL" id="KEH27008.1"/>
    </source>
</evidence>
<evidence type="ECO:0000256" key="1">
    <source>
        <dbReference type="SAM" id="Phobius"/>
    </source>
</evidence>
<keyword evidence="4" id="KW-1185">Reference proteome</keyword>
<keyword evidence="1" id="KW-1133">Transmembrane helix</keyword>
<organism evidence="2 4">
    <name type="scientific">Medicago truncatula</name>
    <name type="common">Barrel medic</name>
    <name type="synonym">Medicago tribuloides</name>
    <dbReference type="NCBI Taxonomy" id="3880"/>
    <lineage>
        <taxon>Eukaryota</taxon>
        <taxon>Viridiplantae</taxon>
        <taxon>Streptophyta</taxon>
        <taxon>Embryophyta</taxon>
        <taxon>Tracheophyta</taxon>
        <taxon>Spermatophyta</taxon>
        <taxon>Magnoliopsida</taxon>
        <taxon>eudicotyledons</taxon>
        <taxon>Gunneridae</taxon>
        <taxon>Pentapetalae</taxon>
        <taxon>rosids</taxon>
        <taxon>fabids</taxon>
        <taxon>Fabales</taxon>
        <taxon>Fabaceae</taxon>
        <taxon>Papilionoideae</taxon>
        <taxon>50 kb inversion clade</taxon>
        <taxon>NPAAA clade</taxon>
        <taxon>Hologalegina</taxon>
        <taxon>IRL clade</taxon>
        <taxon>Trifolieae</taxon>
        <taxon>Medicago</taxon>
    </lineage>
</organism>
<keyword evidence="1" id="KW-0472">Membrane</keyword>
<dbReference type="HOGENOM" id="CLU_2137220_0_0_1"/>
<keyword evidence="1 2" id="KW-0812">Transmembrane</keyword>
<reference evidence="2 4" key="2">
    <citation type="journal article" date="2014" name="BMC Genomics">
        <title>An improved genome release (version Mt4.0) for the model legume Medicago truncatula.</title>
        <authorList>
            <person name="Tang H."/>
            <person name="Krishnakumar V."/>
            <person name="Bidwell S."/>
            <person name="Rosen B."/>
            <person name="Chan A."/>
            <person name="Zhou S."/>
            <person name="Gentzbittel L."/>
            <person name="Childs K.L."/>
            <person name="Yandell M."/>
            <person name="Gundlach H."/>
            <person name="Mayer K.F."/>
            <person name="Schwartz D.C."/>
            <person name="Town C.D."/>
        </authorList>
    </citation>
    <scope>GENOME REANNOTATION</scope>
    <source>
        <strain evidence="2">A17</strain>
        <strain evidence="3 4">cv. Jemalong A17</strain>
    </source>
</reference>
<gene>
    <name evidence="2" type="ordered locus">MTR_6g083080</name>
</gene>
<evidence type="ECO:0000313" key="4">
    <source>
        <dbReference type="Proteomes" id="UP000002051"/>
    </source>
</evidence>
<proteinExistence type="predicted"/>
<dbReference type="EnsemblPlants" id="KEH27008">
    <property type="protein sequence ID" value="KEH27008"/>
    <property type="gene ID" value="MTR_6g083080"/>
</dbReference>
<protein>
    <submittedName>
        <fullName evidence="2">Transmembrane protein, putative</fullName>
    </submittedName>
</protein>
<accession>A0A072UD51</accession>
<reference evidence="2 4" key="1">
    <citation type="journal article" date="2011" name="Nature">
        <title>The Medicago genome provides insight into the evolution of rhizobial symbioses.</title>
        <authorList>
            <person name="Young N.D."/>
            <person name="Debelle F."/>
            <person name="Oldroyd G.E."/>
            <person name="Geurts R."/>
            <person name="Cannon S.B."/>
            <person name="Udvardi M.K."/>
            <person name="Benedito V.A."/>
            <person name="Mayer K.F."/>
            <person name="Gouzy J."/>
            <person name="Schoof H."/>
            <person name="Van de Peer Y."/>
            <person name="Proost S."/>
            <person name="Cook D.R."/>
            <person name="Meyers B.C."/>
            <person name="Spannagl M."/>
            <person name="Cheung F."/>
            <person name="De Mita S."/>
            <person name="Krishnakumar V."/>
            <person name="Gundlach H."/>
            <person name="Zhou S."/>
            <person name="Mudge J."/>
            <person name="Bharti A.K."/>
            <person name="Murray J.D."/>
            <person name="Naoumkina M.A."/>
            <person name="Rosen B."/>
            <person name="Silverstein K.A."/>
            <person name="Tang H."/>
            <person name="Rombauts S."/>
            <person name="Zhao P.X."/>
            <person name="Zhou P."/>
            <person name="Barbe V."/>
            <person name="Bardou P."/>
            <person name="Bechner M."/>
            <person name="Bellec A."/>
            <person name="Berger A."/>
            <person name="Berges H."/>
            <person name="Bidwell S."/>
            <person name="Bisseling T."/>
            <person name="Choisne N."/>
            <person name="Couloux A."/>
            <person name="Denny R."/>
            <person name="Deshpande S."/>
            <person name="Dai X."/>
            <person name="Doyle J.J."/>
            <person name="Dudez A.M."/>
            <person name="Farmer A.D."/>
            <person name="Fouteau S."/>
            <person name="Franken C."/>
            <person name="Gibelin C."/>
            <person name="Gish J."/>
            <person name="Goldstein S."/>
            <person name="Gonzalez A.J."/>
            <person name="Green P.J."/>
            <person name="Hallab A."/>
            <person name="Hartog M."/>
            <person name="Hua A."/>
            <person name="Humphray S.J."/>
            <person name="Jeong D.H."/>
            <person name="Jing Y."/>
            <person name="Jocker A."/>
            <person name="Kenton S.M."/>
            <person name="Kim D.J."/>
            <person name="Klee K."/>
            <person name="Lai H."/>
            <person name="Lang C."/>
            <person name="Lin S."/>
            <person name="Macmil S.L."/>
            <person name="Magdelenat G."/>
            <person name="Matthews L."/>
            <person name="McCorrison J."/>
            <person name="Monaghan E.L."/>
            <person name="Mun J.H."/>
            <person name="Najar F.Z."/>
            <person name="Nicholson C."/>
            <person name="Noirot C."/>
            <person name="O'Bleness M."/>
            <person name="Paule C.R."/>
            <person name="Poulain J."/>
            <person name="Prion F."/>
            <person name="Qin B."/>
            <person name="Qu C."/>
            <person name="Retzel E.F."/>
            <person name="Riddle C."/>
            <person name="Sallet E."/>
            <person name="Samain S."/>
            <person name="Samson N."/>
            <person name="Sanders I."/>
            <person name="Saurat O."/>
            <person name="Scarpelli C."/>
            <person name="Schiex T."/>
            <person name="Segurens B."/>
            <person name="Severin A.J."/>
            <person name="Sherrier D.J."/>
            <person name="Shi R."/>
            <person name="Sims S."/>
            <person name="Singer S.R."/>
            <person name="Sinharoy S."/>
            <person name="Sterck L."/>
            <person name="Viollet A."/>
            <person name="Wang B.B."/>
            <person name="Wang K."/>
            <person name="Wang M."/>
            <person name="Wang X."/>
            <person name="Warfsmann J."/>
            <person name="Weissenbach J."/>
            <person name="White D.D."/>
            <person name="White J.D."/>
            <person name="Wiley G.B."/>
            <person name="Wincker P."/>
            <person name="Xing Y."/>
            <person name="Yang L."/>
            <person name="Yao Z."/>
            <person name="Ying F."/>
            <person name="Zhai J."/>
            <person name="Zhou L."/>
            <person name="Zuber A."/>
            <person name="Denarie J."/>
            <person name="Dixon R.A."/>
            <person name="May G.D."/>
            <person name="Schwartz D.C."/>
            <person name="Rogers J."/>
            <person name="Quetier F."/>
            <person name="Town C.D."/>
            <person name="Roe B.A."/>
        </authorList>
    </citation>
    <scope>NUCLEOTIDE SEQUENCE [LARGE SCALE GENOMIC DNA]</scope>
    <source>
        <strain evidence="2">A17</strain>
        <strain evidence="3 4">cv. Jemalong A17</strain>
    </source>
</reference>
<dbReference type="Proteomes" id="UP000002051">
    <property type="component" value="Chromosome 6"/>
</dbReference>
<feature type="transmembrane region" description="Helical" evidence="1">
    <location>
        <begin position="52"/>
        <end position="74"/>
    </location>
</feature>
<evidence type="ECO:0000313" key="3">
    <source>
        <dbReference type="EnsemblPlants" id="KEH27008"/>
    </source>
</evidence>
<reference evidence="3" key="3">
    <citation type="submission" date="2015-04" db="UniProtKB">
        <authorList>
            <consortium name="EnsemblPlants"/>
        </authorList>
    </citation>
    <scope>IDENTIFICATION</scope>
    <source>
        <strain evidence="3">cv. Jemalong A17</strain>
    </source>
</reference>
<dbReference type="AlphaFoldDB" id="A0A072UD51"/>
<sequence>MKKSESGGYVRADQIDLKSLDEQLQRHLTVEHGLWRRRIRRKKMKMVKLNDLAEISSASPLLVMFVLIELLIFLRFRFTEAYLSNVIHHCVAFSQYGSKLKPYNTIKMLDKLK</sequence>